<protein>
    <submittedName>
        <fullName evidence="1">Cof protein</fullName>
    </submittedName>
</protein>
<dbReference type="GO" id="GO:0000287">
    <property type="term" value="F:magnesium ion binding"/>
    <property type="evidence" value="ECO:0007669"/>
    <property type="project" value="TreeGrafter"/>
</dbReference>
<dbReference type="PANTHER" id="PTHR10000:SF8">
    <property type="entry name" value="HAD SUPERFAMILY HYDROLASE-LIKE, TYPE 3"/>
    <property type="match status" value="1"/>
</dbReference>
<accession>W6NJB7</accession>
<dbReference type="AlphaFoldDB" id="W6NJB7"/>
<dbReference type="InterPro" id="IPR000150">
    <property type="entry name" value="Cof"/>
</dbReference>
<dbReference type="GeneID" id="29420692"/>
<dbReference type="PROSITE" id="PS01229">
    <property type="entry name" value="COF_2"/>
    <property type="match status" value="1"/>
</dbReference>
<organism evidence="1 2">
    <name type="scientific">Clostridium tyrobutyricum DIVETGP</name>
    <dbReference type="NCBI Taxonomy" id="1408889"/>
    <lineage>
        <taxon>Bacteria</taxon>
        <taxon>Bacillati</taxon>
        <taxon>Bacillota</taxon>
        <taxon>Clostridia</taxon>
        <taxon>Eubacteriales</taxon>
        <taxon>Clostridiaceae</taxon>
        <taxon>Clostridium</taxon>
    </lineage>
</organism>
<evidence type="ECO:0000313" key="2">
    <source>
        <dbReference type="Proteomes" id="UP000019482"/>
    </source>
</evidence>
<comment type="caution">
    <text evidence="1">The sequence shown here is derived from an EMBL/GenBank/DDBJ whole genome shotgun (WGS) entry which is preliminary data.</text>
</comment>
<dbReference type="OrthoDB" id="9781413at2"/>
<dbReference type="NCBIfam" id="TIGR00099">
    <property type="entry name" value="Cof-subfamily"/>
    <property type="match status" value="1"/>
</dbReference>
<gene>
    <name evidence="1" type="ORF">CTDIVETGP_2172</name>
</gene>
<dbReference type="CDD" id="cd07516">
    <property type="entry name" value="HAD_Pase"/>
    <property type="match status" value="1"/>
</dbReference>
<name>W6NJB7_CLOTY</name>
<dbReference type="GO" id="GO:0016791">
    <property type="term" value="F:phosphatase activity"/>
    <property type="evidence" value="ECO:0007669"/>
    <property type="project" value="TreeGrafter"/>
</dbReference>
<dbReference type="EMBL" id="CBXI010000040">
    <property type="protein sequence ID" value="CDL92102.1"/>
    <property type="molecule type" value="Genomic_DNA"/>
</dbReference>
<dbReference type="InterPro" id="IPR006379">
    <property type="entry name" value="HAD-SF_hydro_IIB"/>
</dbReference>
<dbReference type="InterPro" id="IPR023214">
    <property type="entry name" value="HAD_sf"/>
</dbReference>
<dbReference type="RefSeq" id="WP_017752074.1">
    <property type="nucleotide sequence ID" value="NZ_CBXI010000040.1"/>
</dbReference>
<evidence type="ECO:0000313" key="1">
    <source>
        <dbReference type="EMBL" id="CDL92102.1"/>
    </source>
</evidence>
<dbReference type="SUPFAM" id="SSF56784">
    <property type="entry name" value="HAD-like"/>
    <property type="match status" value="1"/>
</dbReference>
<dbReference type="PANTHER" id="PTHR10000">
    <property type="entry name" value="PHOSPHOSERINE PHOSPHATASE"/>
    <property type="match status" value="1"/>
</dbReference>
<dbReference type="Pfam" id="PF08282">
    <property type="entry name" value="Hydrolase_3"/>
    <property type="match status" value="1"/>
</dbReference>
<dbReference type="Proteomes" id="UP000019482">
    <property type="component" value="Unassembled WGS sequence"/>
</dbReference>
<dbReference type="InterPro" id="IPR036412">
    <property type="entry name" value="HAD-like_sf"/>
</dbReference>
<dbReference type="SFLD" id="SFLDG01140">
    <property type="entry name" value="C2.B:_Phosphomannomutase_and_P"/>
    <property type="match status" value="1"/>
</dbReference>
<dbReference type="Gene3D" id="3.40.50.1000">
    <property type="entry name" value="HAD superfamily/HAD-like"/>
    <property type="match status" value="1"/>
</dbReference>
<reference evidence="1 2" key="1">
    <citation type="journal article" date="2015" name="Genome Announc.">
        <title>Draft Genome Sequence of Clostridium tyrobutyricum Strain DIVETGP, Isolated from Cow's Milk for Grana Padano Production.</title>
        <authorList>
            <person name="Soggiu A."/>
            <person name="Piras C."/>
            <person name="Gaiarsa S."/>
            <person name="Sassera D."/>
            <person name="Roncada P."/>
            <person name="Bendixen E."/>
            <person name="Brasca M."/>
            <person name="Bonizzi L."/>
        </authorList>
    </citation>
    <scope>NUCLEOTIDE SEQUENCE [LARGE SCALE GENOMIC DNA]</scope>
    <source>
        <strain evidence="1 2">DIVETGP</strain>
    </source>
</reference>
<dbReference type="NCBIfam" id="TIGR01484">
    <property type="entry name" value="HAD-SF-IIB"/>
    <property type="match status" value="1"/>
</dbReference>
<sequence length="273" mass="30771">MSIKLIATDLDGTLLQGDHLTVSKQNIDAITHASEKGVLFAIATGRTWGVMSNIAGQVPVTNYAVLSNGASAYDINSRKLIPLREMPFKLWHPIYIYLKQNNCIPEIYYNGKSYLEQNLLSSYKSPYIKEDFTNELKSHLTAVDNLENYLVNKPIEKINVLFTPEENCGQVYDTLKISEDIHITSSLPGNIEITLKGVNKAYALKRLCLDLDISNEEVMVFGDADNDIEMLKWAKWSFAMENADKKIRKTAHFITDSNTKDGVAKGIEKYILK</sequence>
<proteinExistence type="predicted"/>
<dbReference type="SFLD" id="SFLDS00003">
    <property type="entry name" value="Haloacid_Dehalogenase"/>
    <property type="match status" value="1"/>
</dbReference>
<dbReference type="Gene3D" id="3.30.1240.10">
    <property type="match status" value="1"/>
</dbReference>
<dbReference type="GO" id="GO:0005829">
    <property type="term" value="C:cytosol"/>
    <property type="evidence" value="ECO:0007669"/>
    <property type="project" value="TreeGrafter"/>
</dbReference>
<keyword evidence="2" id="KW-1185">Reference proteome</keyword>